<reference evidence="3 4" key="1">
    <citation type="submission" date="2024-05" db="EMBL/GenBank/DDBJ databases">
        <title>A draft genome resource for the thread blight pathogen Marasmius tenuissimus strain MS-2.</title>
        <authorList>
            <person name="Yulfo-Soto G.E."/>
            <person name="Baruah I.K."/>
            <person name="Amoako-Attah I."/>
            <person name="Bukari Y."/>
            <person name="Meinhardt L.W."/>
            <person name="Bailey B.A."/>
            <person name="Cohen S.P."/>
        </authorList>
    </citation>
    <scope>NUCLEOTIDE SEQUENCE [LARGE SCALE GENOMIC DNA]</scope>
    <source>
        <strain evidence="3 4">MS-2</strain>
    </source>
</reference>
<dbReference type="PANTHER" id="PTHR12794:SF0">
    <property type="entry name" value="GEM-ASSOCIATED PROTEIN 2"/>
    <property type="match status" value="1"/>
</dbReference>
<feature type="compositionally biased region" description="Polar residues" evidence="2">
    <location>
        <begin position="176"/>
        <end position="193"/>
    </location>
</feature>
<dbReference type="EMBL" id="JBBXMP010000024">
    <property type="protein sequence ID" value="KAL0067599.1"/>
    <property type="molecule type" value="Genomic_DNA"/>
</dbReference>
<feature type="region of interest" description="Disordered" evidence="2">
    <location>
        <begin position="145"/>
        <end position="196"/>
    </location>
</feature>
<evidence type="ECO:0000256" key="2">
    <source>
        <dbReference type="SAM" id="MobiDB-lite"/>
    </source>
</evidence>
<gene>
    <name evidence="3" type="ORF">AAF712_005314</name>
</gene>
<dbReference type="Gene3D" id="1.20.58.1070">
    <property type="match status" value="1"/>
</dbReference>
<feature type="compositionally biased region" description="Basic residues" evidence="2">
    <location>
        <begin position="151"/>
        <end position="163"/>
    </location>
</feature>
<keyword evidence="4" id="KW-1185">Reference proteome</keyword>
<evidence type="ECO:0000256" key="1">
    <source>
        <dbReference type="ARBA" id="ARBA00025758"/>
    </source>
</evidence>
<comment type="similarity">
    <text evidence="1">Belongs to the gemin-2 family.</text>
</comment>
<feature type="region of interest" description="Disordered" evidence="2">
    <location>
        <begin position="1"/>
        <end position="20"/>
    </location>
</feature>
<dbReference type="PANTHER" id="PTHR12794">
    <property type="entry name" value="GEMIN2"/>
    <property type="match status" value="1"/>
</dbReference>
<sequence length="340" mass="38774">MSSAHRKRKREDLEDSDGEEISFGRQILPVANLPGDYNGIPQDGLEYLFTVRRDALRLPHVTRVDNPYSNQDMEPVLPLPRYLLPHPSLPSEEWRSLIETRFQNLRKNLIQPTIHVDIPQQGSRIMPDIQERALWWEFLAGKPSSEWNPPKKPKNSKQRKLGRGMRGFTPDEDPESSNTAGDETQPPETNSSLYKPKQPVPKILKLLDERMSLHLLMYFTHWINVYLDSRASGSPSATLKQAHAQWMFALLTRVGDYISADDMNLLRNLSRACFALLKVLVQEAQKSVSVESTPPGASTDGASEMDQTSCWMIIAIVVGVWKQRDLWMDAEDMLRSISVE</sequence>
<evidence type="ECO:0000313" key="4">
    <source>
        <dbReference type="Proteomes" id="UP001437256"/>
    </source>
</evidence>
<comment type="caution">
    <text evidence="3">The sequence shown here is derived from an EMBL/GenBank/DDBJ whole genome shotgun (WGS) entry which is preliminary data.</text>
</comment>
<dbReference type="PRINTS" id="PR02039">
    <property type="entry name" value="SPLICEFRBRR1"/>
</dbReference>
<dbReference type="Proteomes" id="UP001437256">
    <property type="component" value="Unassembled WGS sequence"/>
</dbReference>
<dbReference type="InterPro" id="IPR035426">
    <property type="entry name" value="Gemin2/Brr1"/>
</dbReference>
<dbReference type="Pfam" id="PF04938">
    <property type="entry name" value="SIP1"/>
    <property type="match status" value="1"/>
</dbReference>
<proteinExistence type="inferred from homology"/>
<name>A0ABR3A3L6_9AGAR</name>
<accession>A0ABR3A3L6</accession>
<evidence type="ECO:0000313" key="3">
    <source>
        <dbReference type="EMBL" id="KAL0067599.1"/>
    </source>
</evidence>
<evidence type="ECO:0008006" key="5">
    <source>
        <dbReference type="Google" id="ProtNLM"/>
    </source>
</evidence>
<dbReference type="InterPro" id="IPR023251">
    <property type="entry name" value="Brr1"/>
</dbReference>
<organism evidence="3 4">
    <name type="scientific">Marasmius tenuissimus</name>
    <dbReference type="NCBI Taxonomy" id="585030"/>
    <lineage>
        <taxon>Eukaryota</taxon>
        <taxon>Fungi</taxon>
        <taxon>Dikarya</taxon>
        <taxon>Basidiomycota</taxon>
        <taxon>Agaricomycotina</taxon>
        <taxon>Agaricomycetes</taxon>
        <taxon>Agaricomycetidae</taxon>
        <taxon>Agaricales</taxon>
        <taxon>Marasmiineae</taxon>
        <taxon>Marasmiaceae</taxon>
        <taxon>Marasmius</taxon>
    </lineage>
</organism>
<protein>
    <recommendedName>
        <fullName evidence="5">Gem-associated protein 2</fullName>
    </recommendedName>
</protein>